<dbReference type="InterPro" id="IPR000119">
    <property type="entry name" value="Hist_DNA-bd"/>
</dbReference>
<organism evidence="7 8">
    <name type="scientific">Xylanibacter muris</name>
    <dbReference type="NCBI Taxonomy" id="2736290"/>
    <lineage>
        <taxon>Bacteria</taxon>
        <taxon>Pseudomonadati</taxon>
        <taxon>Bacteroidota</taxon>
        <taxon>Bacteroidia</taxon>
        <taxon>Bacteroidales</taxon>
        <taxon>Prevotellaceae</taxon>
        <taxon>Xylanibacter</taxon>
    </lineage>
</organism>
<sequence length="535" mass="58890">MQRKTVEDIAGVLVSRSGLSQEDAISFVNALFDTVRRGLERDKVLKIKGFGTFKIISVEARKSVNVNTGEAVIINGHEKITFTPDSTVKDLVNKPFSQFETVILNDGVEFEDTNIGGTLEESAYNDDSVSDENEPVESPVLDKGPSSEADGRPLFDLPVAQDYLLVTERGQVSSEHVLGEDTVSKTEVEEMRTFPAASIDNVEGRMEEDICGETENKAGLYDGSHGELQESDIESYGINTESSEKEVLLPETETTVSEDNIAGDYSYTVQQDLHETTDGQQTCEDNGVSEAVVTDSYGKSDGVAVQTEAVSDEESEDISDDKDSKKKSDDERFGLWVTLTWIFVTLVLMAVSAFGGYLYRMYEVGGNMNIVSADVRISEDESDADMDKESRSSDAARRKTGPDSIKAINTVVRKDTLAKPVIAEKTTAVADNNQTADKKSETVDKRSADAENKQETMPDYGSMDIRVRTGAYNIVGLNQVYTVKSGESIESISKRFLGEGMECYVEVYNGLKPNTKLTPGQKINIPKLKWKKRRN</sequence>
<dbReference type="Proteomes" id="UP000714420">
    <property type="component" value="Unassembled WGS sequence"/>
</dbReference>
<reference evidence="7 8" key="1">
    <citation type="submission" date="2020-05" db="EMBL/GenBank/DDBJ databases">
        <title>Distinct polysaccharide utilization as determinants for interspecies competition between intestinal Prevotella spp.</title>
        <authorList>
            <person name="Galvez E.J.C."/>
            <person name="Iljazovic A."/>
            <person name="Strowig T."/>
        </authorList>
    </citation>
    <scope>NUCLEOTIDE SEQUENCE [LARGE SCALE GENOMIC DNA]</scope>
    <source>
        <strain evidence="7 8">PMUR</strain>
    </source>
</reference>
<feature type="region of interest" description="Disordered" evidence="4">
    <location>
        <begin position="428"/>
        <end position="457"/>
    </location>
</feature>
<evidence type="ECO:0000256" key="2">
    <source>
        <dbReference type="ARBA" id="ARBA00023125"/>
    </source>
</evidence>
<dbReference type="Pfam" id="PF01476">
    <property type="entry name" value="LysM"/>
    <property type="match status" value="1"/>
</dbReference>
<accession>A0ABX2ANN8</accession>
<dbReference type="InterPro" id="IPR036779">
    <property type="entry name" value="LysM_dom_sf"/>
</dbReference>
<feature type="domain" description="LysM" evidence="6">
    <location>
        <begin position="479"/>
        <end position="525"/>
    </location>
</feature>
<protein>
    <submittedName>
        <fullName evidence="7">LysM peptidoglycan-binding domain-containing protein</fullName>
    </submittedName>
</protein>
<evidence type="ECO:0000256" key="4">
    <source>
        <dbReference type="SAM" id="MobiDB-lite"/>
    </source>
</evidence>
<evidence type="ECO:0000313" key="7">
    <source>
        <dbReference type="EMBL" id="NPD92856.1"/>
    </source>
</evidence>
<evidence type="ECO:0000256" key="5">
    <source>
        <dbReference type="SAM" id="Phobius"/>
    </source>
</evidence>
<feature type="compositionally biased region" description="Acidic residues" evidence="4">
    <location>
        <begin position="310"/>
        <end position="320"/>
    </location>
</feature>
<evidence type="ECO:0000259" key="6">
    <source>
        <dbReference type="PROSITE" id="PS51782"/>
    </source>
</evidence>
<feature type="compositionally biased region" description="Basic and acidic residues" evidence="4">
    <location>
        <begin position="385"/>
        <end position="401"/>
    </location>
</feature>
<dbReference type="EMBL" id="JABKKF010000011">
    <property type="protein sequence ID" value="NPD92856.1"/>
    <property type="molecule type" value="Genomic_DNA"/>
</dbReference>
<dbReference type="InterPro" id="IPR018392">
    <property type="entry name" value="LysM"/>
</dbReference>
<proteinExistence type="inferred from homology"/>
<keyword evidence="5" id="KW-0472">Membrane</keyword>
<comment type="similarity">
    <text evidence="1 3">Belongs to the bacterial histone-like protein family.</text>
</comment>
<feature type="region of interest" description="Disordered" evidence="4">
    <location>
        <begin position="295"/>
        <end position="328"/>
    </location>
</feature>
<keyword evidence="2" id="KW-0238">DNA-binding</keyword>
<dbReference type="CDD" id="cd13832">
    <property type="entry name" value="IHF"/>
    <property type="match status" value="1"/>
</dbReference>
<dbReference type="SUPFAM" id="SSF47729">
    <property type="entry name" value="IHF-like DNA-binding proteins"/>
    <property type="match status" value="1"/>
</dbReference>
<dbReference type="Pfam" id="PF00216">
    <property type="entry name" value="Bac_DNA_binding"/>
    <property type="match status" value="1"/>
</dbReference>
<gene>
    <name evidence="7" type="ORF">HPS56_10980</name>
</gene>
<keyword evidence="5" id="KW-0812">Transmembrane</keyword>
<feature type="region of interest" description="Disordered" evidence="4">
    <location>
        <begin position="379"/>
        <end position="402"/>
    </location>
</feature>
<evidence type="ECO:0000256" key="1">
    <source>
        <dbReference type="ARBA" id="ARBA00010529"/>
    </source>
</evidence>
<keyword evidence="5" id="KW-1133">Transmembrane helix</keyword>
<evidence type="ECO:0000256" key="3">
    <source>
        <dbReference type="RuleBase" id="RU003939"/>
    </source>
</evidence>
<comment type="caution">
    <text evidence="7">The sequence shown here is derived from an EMBL/GenBank/DDBJ whole genome shotgun (WGS) entry which is preliminary data.</text>
</comment>
<dbReference type="RefSeq" id="WP_172276411.1">
    <property type="nucleotide sequence ID" value="NZ_CASGMU010000011.1"/>
</dbReference>
<name>A0ABX2ANN8_9BACT</name>
<dbReference type="PANTHER" id="PTHR33175:SF2">
    <property type="entry name" value="INTEGRATION HOST FACTOR SUBUNIT ALPHA"/>
    <property type="match status" value="1"/>
</dbReference>
<keyword evidence="8" id="KW-1185">Reference proteome</keyword>
<dbReference type="CDD" id="cd00118">
    <property type="entry name" value="LysM"/>
    <property type="match status" value="1"/>
</dbReference>
<dbReference type="PANTHER" id="PTHR33175">
    <property type="entry name" value="DNA-BINDING PROTEIN HU"/>
    <property type="match status" value="1"/>
</dbReference>
<dbReference type="Gene3D" id="4.10.520.10">
    <property type="entry name" value="IHF-like DNA-binding proteins"/>
    <property type="match status" value="1"/>
</dbReference>
<dbReference type="SMART" id="SM00257">
    <property type="entry name" value="LysM"/>
    <property type="match status" value="1"/>
</dbReference>
<feature type="region of interest" description="Disordered" evidence="4">
    <location>
        <begin position="119"/>
        <end position="152"/>
    </location>
</feature>
<feature type="transmembrane region" description="Helical" evidence="5">
    <location>
        <begin position="333"/>
        <end position="359"/>
    </location>
</feature>
<dbReference type="SMART" id="SM00411">
    <property type="entry name" value="BHL"/>
    <property type="match status" value="1"/>
</dbReference>
<dbReference type="PROSITE" id="PS51782">
    <property type="entry name" value="LYSM"/>
    <property type="match status" value="1"/>
</dbReference>
<dbReference type="Gene3D" id="3.10.350.10">
    <property type="entry name" value="LysM domain"/>
    <property type="match status" value="1"/>
</dbReference>
<evidence type="ECO:0000313" key="8">
    <source>
        <dbReference type="Proteomes" id="UP000714420"/>
    </source>
</evidence>
<dbReference type="InterPro" id="IPR010992">
    <property type="entry name" value="IHF-like_DNA-bd_dom_sf"/>
</dbReference>
<feature type="compositionally biased region" description="Basic and acidic residues" evidence="4">
    <location>
        <begin position="436"/>
        <end position="456"/>
    </location>
</feature>